<sequence length="73" mass="8291">MKDLEVNLISGHVLYFTNVKDEEAKAVYDKFINKIDGLIELRDCEGKTGFEMKNVNVVCVLEPKLLNKIGFLS</sequence>
<name>A0A4R1Q4L8_9FIRM</name>
<accession>A0A4R1Q4L8</accession>
<protein>
    <submittedName>
        <fullName evidence="1">Uncharacterized protein</fullName>
    </submittedName>
</protein>
<evidence type="ECO:0000313" key="1">
    <source>
        <dbReference type="EMBL" id="TCL39962.1"/>
    </source>
</evidence>
<keyword evidence="2" id="KW-1185">Reference proteome</keyword>
<reference evidence="1 2" key="1">
    <citation type="submission" date="2019-03" db="EMBL/GenBank/DDBJ databases">
        <title>Genomic Encyclopedia of Type Strains, Phase IV (KMG-IV): sequencing the most valuable type-strain genomes for metagenomic binning, comparative biology and taxonomic classification.</title>
        <authorList>
            <person name="Goeker M."/>
        </authorList>
    </citation>
    <scope>NUCLEOTIDE SEQUENCE [LARGE SCALE GENOMIC DNA]</scope>
    <source>
        <strain evidence="1 2">DSM 15969</strain>
    </source>
</reference>
<dbReference type="AlphaFoldDB" id="A0A4R1Q4L8"/>
<evidence type="ECO:0000313" key="2">
    <source>
        <dbReference type="Proteomes" id="UP000295063"/>
    </source>
</evidence>
<dbReference type="RefSeq" id="WP_132074084.1">
    <property type="nucleotide sequence ID" value="NZ_SLUI01000001.1"/>
</dbReference>
<comment type="caution">
    <text evidence="1">The sequence shown here is derived from an EMBL/GenBank/DDBJ whole genome shotgun (WGS) entry which is preliminary data.</text>
</comment>
<gene>
    <name evidence="1" type="ORF">EV210_101160</name>
</gene>
<proteinExistence type="predicted"/>
<dbReference type="Proteomes" id="UP000295063">
    <property type="component" value="Unassembled WGS sequence"/>
</dbReference>
<dbReference type="EMBL" id="SLUI01000001">
    <property type="protein sequence ID" value="TCL39962.1"/>
    <property type="molecule type" value="Genomic_DNA"/>
</dbReference>
<organism evidence="1 2">
    <name type="scientific">Anaerospora hongkongensis</name>
    <dbReference type="NCBI Taxonomy" id="244830"/>
    <lineage>
        <taxon>Bacteria</taxon>
        <taxon>Bacillati</taxon>
        <taxon>Bacillota</taxon>
        <taxon>Negativicutes</taxon>
        <taxon>Selenomonadales</taxon>
        <taxon>Sporomusaceae</taxon>
        <taxon>Anaerospora</taxon>
    </lineage>
</organism>